<accession>C7HWN3</accession>
<dbReference type="EMBL" id="ACXU01000024">
    <property type="protein sequence ID" value="EEU11815.1"/>
    <property type="molecule type" value="Genomic_DNA"/>
</dbReference>
<organism evidence="2 3">
    <name type="scientific">Anaerococcus vaginalis ATCC 51170</name>
    <dbReference type="NCBI Taxonomy" id="655811"/>
    <lineage>
        <taxon>Bacteria</taxon>
        <taxon>Bacillati</taxon>
        <taxon>Bacillota</taxon>
        <taxon>Tissierellia</taxon>
        <taxon>Tissierellales</taxon>
        <taxon>Peptoniphilaceae</taxon>
        <taxon>Anaerococcus</taxon>
    </lineage>
</organism>
<sequence>MNYGFVDAKIQFVDSTHVKAHANRHKNQKEKIKNKLKAR</sequence>
<evidence type="ECO:0000256" key="1">
    <source>
        <dbReference type="SAM" id="MobiDB-lite"/>
    </source>
</evidence>
<evidence type="ECO:0000313" key="2">
    <source>
        <dbReference type="EMBL" id="EEU11815.1"/>
    </source>
</evidence>
<feature type="region of interest" description="Disordered" evidence="1">
    <location>
        <begin position="19"/>
        <end position="39"/>
    </location>
</feature>
<proteinExistence type="predicted"/>
<evidence type="ECO:0000313" key="3">
    <source>
        <dbReference type="Proteomes" id="UP000003821"/>
    </source>
</evidence>
<reference evidence="2 3" key="1">
    <citation type="submission" date="2009-08" db="EMBL/GenBank/DDBJ databases">
        <authorList>
            <person name="Muzny D."/>
            <person name="Qin X."/>
            <person name="Deng J."/>
            <person name="Jiang H."/>
            <person name="Liu Y."/>
            <person name="Qu J."/>
            <person name="Song X.-Z."/>
            <person name="Zhang L."/>
            <person name="Thornton R."/>
            <person name="Coyle M."/>
            <person name="Francisco L."/>
            <person name="Jackson L."/>
            <person name="Javaid M."/>
            <person name="Korchina V."/>
            <person name="Kovar C."/>
            <person name="Mata R."/>
            <person name="Mathew T."/>
            <person name="Ngo R."/>
            <person name="Nguyen L."/>
            <person name="Nguyen N."/>
            <person name="Okwuonu G."/>
            <person name="Ongeri F."/>
            <person name="Pham C."/>
            <person name="Simmons D."/>
            <person name="Wilczek-Boney K."/>
            <person name="Hale W."/>
            <person name="Jakkamsetti A."/>
            <person name="Pham P."/>
            <person name="Ruth R."/>
            <person name="San Lucas F."/>
            <person name="Warren J."/>
            <person name="Zhang J."/>
            <person name="Zhao Z."/>
            <person name="Zhou C."/>
            <person name="Zhu D."/>
            <person name="Lee S."/>
            <person name="Bess C."/>
            <person name="Blankenburg K."/>
            <person name="Forbes L."/>
            <person name="Fu Q."/>
            <person name="Gubbala S."/>
            <person name="Hirani K."/>
            <person name="Jayaseelan J.C."/>
            <person name="Lara F."/>
            <person name="Munidasa M."/>
            <person name="Palculict T."/>
            <person name="Patil S."/>
            <person name="Pu L.-L."/>
            <person name="Saada N."/>
            <person name="Tang L."/>
            <person name="Weissenberger G."/>
            <person name="Zhu Y."/>
            <person name="Hemphill L."/>
            <person name="Shang Y."/>
            <person name="Youmans B."/>
            <person name="Ayvaz T."/>
            <person name="Ross M."/>
            <person name="Santibanez J."/>
            <person name="Aqrawi P."/>
            <person name="Gross S."/>
            <person name="Joshi V."/>
            <person name="Fowler G."/>
            <person name="Nazareth L."/>
            <person name="Reid J."/>
            <person name="Worley K."/>
            <person name="Petrosino J."/>
            <person name="Highlander S."/>
            <person name="Gibbs R."/>
            <person name="Gibbs R."/>
        </authorList>
    </citation>
    <scope>NUCLEOTIDE SEQUENCE [LARGE SCALE GENOMIC DNA]</scope>
    <source>
        <strain evidence="2 3">ATCC 51170</strain>
    </source>
</reference>
<comment type="caution">
    <text evidence="2">The sequence shown here is derived from an EMBL/GenBank/DDBJ whole genome shotgun (WGS) entry which is preliminary data.</text>
</comment>
<name>C7HWN3_9FIRM</name>
<dbReference type="HOGENOM" id="CLU_3303844_0_0_9"/>
<protein>
    <submittedName>
        <fullName evidence="2">Uncharacterized protein</fullName>
    </submittedName>
</protein>
<dbReference type="Proteomes" id="UP000003821">
    <property type="component" value="Unassembled WGS sequence"/>
</dbReference>
<dbReference type="AlphaFoldDB" id="C7HWN3"/>
<gene>
    <name evidence="2" type="ORF">HMPREF0078_1684</name>
</gene>
<keyword evidence="3" id="KW-1185">Reference proteome</keyword>